<dbReference type="InterPro" id="IPR037198">
    <property type="entry name" value="MutL_C_sf"/>
</dbReference>
<feature type="region of interest" description="Disordered" evidence="6">
    <location>
        <begin position="364"/>
        <end position="400"/>
    </location>
</feature>
<dbReference type="CDD" id="cd00782">
    <property type="entry name" value="MutL_Trans"/>
    <property type="match status" value="1"/>
</dbReference>
<dbReference type="InterPro" id="IPR013507">
    <property type="entry name" value="DNA_mismatch_S5_2-like"/>
</dbReference>
<dbReference type="InterPro" id="IPR002099">
    <property type="entry name" value="MutL/Mlh/PMS"/>
</dbReference>
<feature type="region of interest" description="Disordered" evidence="6">
    <location>
        <begin position="431"/>
        <end position="450"/>
    </location>
</feature>
<dbReference type="Gene3D" id="3.30.1540.20">
    <property type="entry name" value="MutL, C-terminal domain, dimerisation subdomain"/>
    <property type="match status" value="1"/>
</dbReference>
<dbReference type="Pfam" id="PF13589">
    <property type="entry name" value="HATPase_c_3"/>
    <property type="match status" value="1"/>
</dbReference>
<evidence type="ECO:0000313" key="9">
    <source>
        <dbReference type="EMBL" id="MDN3569057.1"/>
    </source>
</evidence>
<evidence type="ECO:0000259" key="8">
    <source>
        <dbReference type="SMART" id="SM01340"/>
    </source>
</evidence>
<keyword evidence="9" id="KW-0378">Hydrolase</keyword>
<evidence type="ECO:0000256" key="4">
    <source>
        <dbReference type="ARBA" id="ARBA00023204"/>
    </source>
</evidence>
<dbReference type="InterPro" id="IPR020568">
    <property type="entry name" value="Ribosomal_Su5_D2-typ_SF"/>
</dbReference>
<dbReference type="CDD" id="cd16926">
    <property type="entry name" value="HATPase_MutL-MLH-PMS-like"/>
    <property type="match status" value="1"/>
</dbReference>
<gene>
    <name evidence="5 9" type="primary">mutL</name>
    <name evidence="9" type="ORF">QWZ18_00290</name>
</gene>
<keyword evidence="4 5" id="KW-0234">DNA repair</keyword>
<dbReference type="InterPro" id="IPR014721">
    <property type="entry name" value="Ribsml_uS5_D2-typ_fold_subgr"/>
</dbReference>
<dbReference type="GO" id="GO:0004519">
    <property type="term" value="F:endonuclease activity"/>
    <property type="evidence" value="ECO:0007669"/>
    <property type="project" value="UniProtKB-KW"/>
</dbReference>
<dbReference type="InterPro" id="IPR042121">
    <property type="entry name" value="MutL_C_regsub"/>
</dbReference>
<dbReference type="PANTHER" id="PTHR10073">
    <property type="entry name" value="DNA MISMATCH REPAIR PROTEIN MLH, PMS, MUTL"/>
    <property type="match status" value="1"/>
</dbReference>
<dbReference type="SUPFAM" id="SSF55874">
    <property type="entry name" value="ATPase domain of HSP90 chaperone/DNA topoisomerase II/histidine kinase"/>
    <property type="match status" value="1"/>
</dbReference>
<dbReference type="Pfam" id="PF08676">
    <property type="entry name" value="MutL_C"/>
    <property type="match status" value="1"/>
</dbReference>
<accession>A0ABT8AGV7</accession>
<dbReference type="PROSITE" id="PS00058">
    <property type="entry name" value="DNA_MISMATCH_REPAIR_1"/>
    <property type="match status" value="1"/>
</dbReference>
<reference evidence="10" key="1">
    <citation type="journal article" date="2019" name="Int. J. Syst. Evol. Microbiol.">
        <title>The Global Catalogue of Microorganisms (GCM) 10K type strain sequencing project: providing services to taxonomists for standard genome sequencing and annotation.</title>
        <authorList>
            <consortium name="The Broad Institute Genomics Platform"/>
            <consortium name="The Broad Institute Genome Sequencing Center for Infectious Disease"/>
            <person name="Wu L."/>
            <person name="Ma J."/>
        </authorList>
    </citation>
    <scope>NUCLEOTIDE SEQUENCE [LARGE SCALE GENOMIC DNA]</scope>
    <source>
        <strain evidence="10">CECT 7806</strain>
    </source>
</reference>
<keyword evidence="10" id="KW-1185">Reference proteome</keyword>
<keyword evidence="9" id="KW-0540">Nuclease</keyword>
<evidence type="ECO:0000256" key="5">
    <source>
        <dbReference type="HAMAP-Rule" id="MF_00149"/>
    </source>
</evidence>
<dbReference type="NCBIfam" id="TIGR00585">
    <property type="entry name" value="mutl"/>
    <property type="match status" value="1"/>
</dbReference>
<sequence>MSTPPTALHVRRLDPVLVDRIAAGEVVERPASAVKELVENAVDAGARSVEVTVEAGGRRLIRVVDDGRGMAPEDLDLAVERHATSKLPGGDLAAIRTLGFRGEALPSIGAVSRLTLVTRTHDAEAGASLTVDAGLKGAVRPAPAQRGTRIEVTELFAATPARLKFLKSDRAENAAIAETLRRLAVAQPNVRFTLRADAGQPLVLPAEAGADADLRRLTAVLGPDFAPNALPVSLAREGFAVTGHVGLPTYHRGAAGYIHLVVNGRPVRDRLLLGAVRGAYADTLASDRHPVLGLAIACDPDLVDVNVHPAKTEVRFREPGLVRALVVSAIHDALRRGGAHSATTGAARTLDALRPAAPALATHTGAAMPSLFRPTRPDPVAANTPSVAAPAGYRQPGAWRPAPSGAATAWAFDRDAAPGFGEAAQAPFAGPAAAQEPLAPPQADSRPVPAADAAVDHPLGAARAQIHETYILAQTRDGLVIVDQHAAHERLVYERMKAERAAGGIARQGLLIPDVVEMSPEEADRLVAAAPDLDRLGLSIEAFGPGAVLVREVPAALIGASVRDLVTDILDALEAGGDEEGGAAATVGGPLGRRLDAVLSRMSCHGSIRAGRRLRPEEMNALLREMEATPNSGQCNHGRPTSIELKLSDIERLFGRR</sequence>
<comment type="function">
    <text evidence="5">This protein is involved in the repair of mismatches in DNA. It is required for dam-dependent methyl-directed DNA mismatch repair. May act as a 'molecular matchmaker', a protein that promotes the formation of a stable complex between two or more DNA-binding proteins in an ATP-dependent manner without itself being part of a final effector complex.</text>
</comment>
<feature type="domain" description="MutL C-terminal dimerisation" evidence="7">
    <location>
        <begin position="462"/>
        <end position="614"/>
    </location>
</feature>
<dbReference type="Gene3D" id="3.30.565.10">
    <property type="entry name" value="Histidine kinase-like ATPase, C-terminal domain"/>
    <property type="match status" value="1"/>
</dbReference>
<dbReference type="SUPFAM" id="SSF118116">
    <property type="entry name" value="DNA mismatch repair protein MutL"/>
    <property type="match status" value="1"/>
</dbReference>
<proteinExistence type="inferred from homology"/>
<dbReference type="PANTHER" id="PTHR10073:SF12">
    <property type="entry name" value="DNA MISMATCH REPAIR PROTEIN MLH1"/>
    <property type="match status" value="1"/>
</dbReference>
<dbReference type="SMART" id="SM00853">
    <property type="entry name" value="MutL_C"/>
    <property type="match status" value="1"/>
</dbReference>
<dbReference type="InterPro" id="IPR020667">
    <property type="entry name" value="DNA_mismatch_repair_MutL"/>
</dbReference>
<dbReference type="NCBIfam" id="NF000953">
    <property type="entry name" value="PRK00095.2-4"/>
    <property type="match status" value="1"/>
</dbReference>
<dbReference type="EMBL" id="JAUFPT010000001">
    <property type="protein sequence ID" value="MDN3569057.1"/>
    <property type="molecule type" value="Genomic_DNA"/>
</dbReference>
<dbReference type="InterPro" id="IPR036890">
    <property type="entry name" value="HATPase_C_sf"/>
</dbReference>
<keyword evidence="3 5" id="KW-0227">DNA damage</keyword>
<evidence type="ECO:0000259" key="7">
    <source>
        <dbReference type="SMART" id="SM00853"/>
    </source>
</evidence>
<evidence type="ECO:0000256" key="3">
    <source>
        <dbReference type="ARBA" id="ARBA00022763"/>
    </source>
</evidence>
<dbReference type="HAMAP" id="MF_00149">
    <property type="entry name" value="DNA_mis_repair"/>
    <property type="match status" value="1"/>
</dbReference>
<evidence type="ECO:0000256" key="6">
    <source>
        <dbReference type="SAM" id="MobiDB-lite"/>
    </source>
</evidence>
<dbReference type="Proteomes" id="UP001244297">
    <property type="component" value="Unassembled WGS sequence"/>
</dbReference>
<evidence type="ECO:0000256" key="1">
    <source>
        <dbReference type="ARBA" id="ARBA00006082"/>
    </source>
</evidence>
<dbReference type="Gene3D" id="3.30.1370.100">
    <property type="entry name" value="MutL, C-terminal domain, regulatory subdomain"/>
    <property type="match status" value="1"/>
</dbReference>
<organism evidence="9 10">
    <name type="scientific">Methylobacterium longum</name>
    <dbReference type="NCBI Taxonomy" id="767694"/>
    <lineage>
        <taxon>Bacteria</taxon>
        <taxon>Pseudomonadati</taxon>
        <taxon>Pseudomonadota</taxon>
        <taxon>Alphaproteobacteria</taxon>
        <taxon>Hyphomicrobiales</taxon>
        <taxon>Methylobacteriaceae</taxon>
        <taxon>Methylobacterium</taxon>
    </lineage>
</organism>
<dbReference type="RefSeq" id="WP_238286369.1">
    <property type="nucleotide sequence ID" value="NZ_BPQS01000006.1"/>
</dbReference>
<evidence type="ECO:0000256" key="2">
    <source>
        <dbReference type="ARBA" id="ARBA00021975"/>
    </source>
</evidence>
<dbReference type="InterPro" id="IPR014790">
    <property type="entry name" value="MutL_C"/>
</dbReference>
<feature type="domain" description="DNA mismatch repair protein S5" evidence="8">
    <location>
        <begin position="217"/>
        <end position="335"/>
    </location>
</feature>
<dbReference type="SMART" id="SM01340">
    <property type="entry name" value="DNA_mis_repair"/>
    <property type="match status" value="1"/>
</dbReference>
<dbReference type="SUPFAM" id="SSF54211">
    <property type="entry name" value="Ribosomal protein S5 domain 2-like"/>
    <property type="match status" value="1"/>
</dbReference>
<comment type="caution">
    <text evidence="9">The sequence shown here is derived from an EMBL/GenBank/DDBJ whole genome shotgun (WGS) entry which is preliminary data.</text>
</comment>
<dbReference type="Gene3D" id="3.30.230.10">
    <property type="match status" value="1"/>
</dbReference>
<name>A0ABT8AGV7_9HYPH</name>
<dbReference type="InterPro" id="IPR042120">
    <property type="entry name" value="MutL_C_dimsub"/>
</dbReference>
<dbReference type="Pfam" id="PF01119">
    <property type="entry name" value="DNA_mis_repair"/>
    <property type="match status" value="1"/>
</dbReference>
<evidence type="ECO:0000313" key="10">
    <source>
        <dbReference type="Proteomes" id="UP001244297"/>
    </source>
</evidence>
<dbReference type="InterPro" id="IPR038973">
    <property type="entry name" value="MutL/Mlh/Pms-like"/>
</dbReference>
<protein>
    <recommendedName>
        <fullName evidence="2 5">DNA mismatch repair protein MutL</fullName>
    </recommendedName>
</protein>
<comment type="similarity">
    <text evidence="1 5">Belongs to the DNA mismatch repair MutL/HexB family.</text>
</comment>
<keyword evidence="9" id="KW-0255">Endonuclease</keyword>
<dbReference type="InterPro" id="IPR014762">
    <property type="entry name" value="DNA_mismatch_repair_CS"/>
</dbReference>